<evidence type="ECO:0000259" key="7">
    <source>
        <dbReference type="PROSITE" id="PS50950"/>
    </source>
</evidence>
<keyword evidence="6" id="KW-0472">Membrane</keyword>
<keyword evidence="9" id="KW-1185">Reference proteome</keyword>
<dbReference type="GO" id="GO:0003677">
    <property type="term" value="F:DNA binding"/>
    <property type="evidence" value="ECO:0007669"/>
    <property type="project" value="UniProtKB-UniRule"/>
</dbReference>
<evidence type="ECO:0000256" key="4">
    <source>
        <dbReference type="ARBA" id="ARBA00023125"/>
    </source>
</evidence>
<keyword evidence="6" id="KW-1133">Transmembrane helix</keyword>
<sequence>MPGQRCCVCGNSRANEPAVGFHRFPQKNLERRAVWLSVFGKTEDDVTSNSRVCSRHFPGGAATSANQTAVLSTMYLSAVGYGMVFGGIYINSTSDDDVTDQLKDYDNGLKLMFAGGIVTTLFLVCCVLVFIV</sequence>
<evidence type="ECO:0000313" key="8">
    <source>
        <dbReference type="EMBL" id="CAI8013930.1"/>
    </source>
</evidence>
<dbReference type="Gene3D" id="6.20.210.20">
    <property type="entry name" value="THAP domain"/>
    <property type="match status" value="1"/>
</dbReference>
<feature type="transmembrane region" description="Helical" evidence="6">
    <location>
        <begin position="73"/>
        <end position="91"/>
    </location>
</feature>
<keyword evidence="6" id="KW-0812">Transmembrane</keyword>
<dbReference type="GO" id="GO:0008270">
    <property type="term" value="F:zinc ion binding"/>
    <property type="evidence" value="ECO:0007669"/>
    <property type="project" value="UniProtKB-KW"/>
</dbReference>
<protein>
    <recommendedName>
        <fullName evidence="7">THAP-type domain-containing protein</fullName>
    </recommendedName>
</protein>
<evidence type="ECO:0000256" key="5">
    <source>
        <dbReference type="PROSITE-ProRule" id="PRU00309"/>
    </source>
</evidence>
<evidence type="ECO:0000256" key="1">
    <source>
        <dbReference type="ARBA" id="ARBA00022723"/>
    </source>
</evidence>
<keyword evidence="3" id="KW-0862">Zinc</keyword>
<reference evidence="8" key="1">
    <citation type="submission" date="2023-03" db="EMBL/GenBank/DDBJ databases">
        <authorList>
            <person name="Steffen K."/>
            <person name="Cardenas P."/>
        </authorList>
    </citation>
    <scope>NUCLEOTIDE SEQUENCE</scope>
</reference>
<keyword evidence="2 5" id="KW-0863">Zinc-finger</keyword>
<dbReference type="PROSITE" id="PS50950">
    <property type="entry name" value="ZF_THAP"/>
    <property type="match status" value="1"/>
</dbReference>
<evidence type="ECO:0000256" key="3">
    <source>
        <dbReference type="ARBA" id="ARBA00022833"/>
    </source>
</evidence>
<evidence type="ECO:0000313" key="9">
    <source>
        <dbReference type="Proteomes" id="UP001174909"/>
    </source>
</evidence>
<accession>A0AA35WGY6</accession>
<evidence type="ECO:0000256" key="2">
    <source>
        <dbReference type="ARBA" id="ARBA00022771"/>
    </source>
</evidence>
<keyword evidence="1" id="KW-0479">Metal-binding</keyword>
<feature type="transmembrane region" description="Helical" evidence="6">
    <location>
        <begin position="111"/>
        <end position="131"/>
    </location>
</feature>
<feature type="domain" description="THAP-type" evidence="7">
    <location>
        <begin position="1"/>
        <end position="74"/>
    </location>
</feature>
<comment type="caution">
    <text evidence="8">The sequence shown here is derived from an EMBL/GenBank/DDBJ whole genome shotgun (WGS) entry which is preliminary data.</text>
</comment>
<name>A0AA35WGY6_GEOBA</name>
<dbReference type="AlphaFoldDB" id="A0AA35WGY6"/>
<dbReference type="InterPro" id="IPR006612">
    <property type="entry name" value="THAP_Znf"/>
</dbReference>
<dbReference type="Pfam" id="PF05485">
    <property type="entry name" value="THAP"/>
    <property type="match status" value="1"/>
</dbReference>
<keyword evidence="4 5" id="KW-0238">DNA-binding</keyword>
<dbReference type="EMBL" id="CASHTH010001312">
    <property type="protein sequence ID" value="CAI8013930.1"/>
    <property type="molecule type" value="Genomic_DNA"/>
</dbReference>
<dbReference type="Proteomes" id="UP001174909">
    <property type="component" value="Unassembled WGS sequence"/>
</dbReference>
<evidence type="ECO:0000256" key="6">
    <source>
        <dbReference type="SAM" id="Phobius"/>
    </source>
</evidence>
<organism evidence="8 9">
    <name type="scientific">Geodia barretti</name>
    <name type="common">Barrett's horny sponge</name>
    <dbReference type="NCBI Taxonomy" id="519541"/>
    <lineage>
        <taxon>Eukaryota</taxon>
        <taxon>Metazoa</taxon>
        <taxon>Porifera</taxon>
        <taxon>Demospongiae</taxon>
        <taxon>Heteroscleromorpha</taxon>
        <taxon>Tetractinellida</taxon>
        <taxon>Astrophorina</taxon>
        <taxon>Geodiidae</taxon>
        <taxon>Geodia</taxon>
    </lineage>
</organism>
<gene>
    <name evidence="8" type="ORF">GBAR_LOCUS8768</name>
</gene>
<proteinExistence type="predicted"/>
<dbReference type="InterPro" id="IPR038441">
    <property type="entry name" value="THAP_Znf_sf"/>
</dbReference>
<dbReference type="SUPFAM" id="SSF57716">
    <property type="entry name" value="Glucocorticoid receptor-like (DNA-binding domain)"/>
    <property type="match status" value="1"/>
</dbReference>